<evidence type="ECO:0000313" key="1">
    <source>
        <dbReference type="EMBL" id="MCX2941309.1"/>
    </source>
</evidence>
<comment type="caution">
    <text evidence="1">The sequence shown here is derived from an EMBL/GenBank/DDBJ whole genome shotgun (WGS) entry which is preliminary data.</text>
</comment>
<dbReference type="EMBL" id="JAPJDO010000068">
    <property type="protein sequence ID" value="MCX2941309.1"/>
    <property type="molecule type" value="Genomic_DNA"/>
</dbReference>
<protein>
    <recommendedName>
        <fullName evidence="3">Ethyl tert-butyl ether degradation protein EthD</fullName>
    </recommendedName>
</protein>
<gene>
    <name evidence="1" type="ORF">ORI27_31975</name>
</gene>
<dbReference type="InterPro" id="IPR011008">
    <property type="entry name" value="Dimeric_a/b-barrel"/>
</dbReference>
<dbReference type="Proteomes" id="UP001300745">
    <property type="component" value="Unassembled WGS sequence"/>
</dbReference>
<dbReference type="SUPFAM" id="SSF54909">
    <property type="entry name" value="Dimeric alpha+beta barrel"/>
    <property type="match status" value="1"/>
</dbReference>
<name>A0ABT3SP49_9MYCO</name>
<sequence length="116" mass="13230">MSDKFIQVVFANPVEGRDDEFNDWYDNVHIPDLLKVPGMLSAKRYDLRDADVYRMEGGNPPEHRYMCLYEMEGDVNAILGKIMESVASGEAVMSDSLDLPSSRMSFWTQRGGEFRA</sequence>
<dbReference type="RefSeq" id="WP_266001244.1">
    <property type="nucleotide sequence ID" value="NZ_JAPJDN010000068.1"/>
</dbReference>
<dbReference type="Gene3D" id="3.30.70.100">
    <property type="match status" value="1"/>
</dbReference>
<proteinExistence type="predicted"/>
<evidence type="ECO:0008006" key="3">
    <source>
        <dbReference type="Google" id="ProtNLM"/>
    </source>
</evidence>
<accession>A0ABT3SP49</accession>
<organism evidence="1 2">
    <name type="scientific">Mycobacterium pinniadriaticum</name>
    <dbReference type="NCBI Taxonomy" id="2994102"/>
    <lineage>
        <taxon>Bacteria</taxon>
        <taxon>Bacillati</taxon>
        <taxon>Actinomycetota</taxon>
        <taxon>Actinomycetes</taxon>
        <taxon>Mycobacteriales</taxon>
        <taxon>Mycobacteriaceae</taxon>
        <taxon>Mycobacterium</taxon>
    </lineage>
</organism>
<keyword evidence="2" id="KW-1185">Reference proteome</keyword>
<reference evidence="1 2" key="1">
    <citation type="submission" date="2022-11" db="EMBL/GenBank/DDBJ databases">
        <title>Mycobacterium sp. nov.</title>
        <authorList>
            <person name="Papic B."/>
            <person name="Spicic S."/>
            <person name="Duvnjak S."/>
        </authorList>
    </citation>
    <scope>NUCLEOTIDE SEQUENCE [LARGE SCALE GENOMIC DNA]</scope>
    <source>
        <strain evidence="1 2">CVI_P4</strain>
    </source>
</reference>
<evidence type="ECO:0000313" key="2">
    <source>
        <dbReference type="Proteomes" id="UP001300745"/>
    </source>
</evidence>